<proteinExistence type="inferred from homology"/>
<protein>
    <submittedName>
        <fullName evidence="6">Probable Cytidine deaminase</fullName>
    </submittedName>
</protein>
<dbReference type="GO" id="GO:0005737">
    <property type="term" value="C:cytoplasm"/>
    <property type="evidence" value="ECO:0007669"/>
    <property type="project" value="TreeGrafter"/>
</dbReference>
<dbReference type="InterPro" id="IPR016192">
    <property type="entry name" value="APOBEC/CMP_deaminase_Zn-bd"/>
</dbReference>
<evidence type="ECO:0000256" key="3">
    <source>
        <dbReference type="ARBA" id="ARBA00022801"/>
    </source>
</evidence>
<keyword evidence="2" id="KW-0479">Metal-binding</keyword>
<dbReference type="PANTHER" id="PTHR11086:SF18">
    <property type="entry name" value="DEOXYCYTIDYLATE DEAMINASE"/>
    <property type="match status" value="1"/>
</dbReference>
<evidence type="ECO:0000313" key="6">
    <source>
        <dbReference type="EMBL" id="EAQ77989.1"/>
    </source>
</evidence>
<keyword evidence="4" id="KW-0862">Zinc</keyword>
<dbReference type="HOGENOM" id="CLU_029260_0_0_0"/>
<name>A3ZZL0_9BACT</name>
<evidence type="ECO:0000259" key="5">
    <source>
        <dbReference type="PROSITE" id="PS51747"/>
    </source>
</evidence>
<dbReference type="EMBL" id="AANZ01000025">
    <property type="protein sequence ID" value="EAQ77989.1"/>
    <property type="molecule type" value="Genomic_DNA"/>
</dbReference>
<dbReference type="RefSeq" id="WP_002651121.1">
    <property type="nucleotide sequence ID" value="NZ_CH672376.1"/>
</dbReference>
<dbReference type="PROSITE" id="PS00903">
    <property type="entry name" value="CYT_DCMP_DEAMINASES_1"/>
    <property type="match status" value="1"/>
</dbReference>
<evidence type="ECO:0000256" key="4">
    <source>
        <dbReference type="ARBA" id="ARBA00022833"/>
    </source>
</evidence>
<comment type="caution">
    <text evidence="6">The sequence shown here is derived from an EMBL/GenBank/DDBJ whole genome shotgun (WGS) entry which is preliminary data.</text>
</comment>
<organism evidence="6 7">
    <name type="scientific">Blastopirellula marina DSM 3645</name>
    <dbReference type="NCBI Taxonomy" id="314230"/>
    <lineage>
        <taxon>Bacteria</taxon>
        <taxon>Pseudomonadati</taxon>
        <taxon>Planctomycetota</taxon>
        <taxon>Planctomycetia</taxon>
        <taxon>Pirellulales</taxon>
        <taxon>Pirellulaceae</taxon>
        <taxon>Blastopirellula</taxon>
    </lineage>
</organism>
<dbReference type="SUPFAM" id="SSF53927">
    <property type="entry name" value="Cytidine deaminase-like"/>
    <property type="match status" value="1"/>
</dbReference>
<dbReference type="Gene3D" id="3.40.50.300">
    <property type="entry name" value="P-loop containing nucleotide triphosphate hydrolases"/>
    <property type="match status" value="1"/>
</dbReference>
<keyword evidence="3" id="KW-0378">Hydrolase</keyword>
<dbReference type="Pfam" id="PF00383">
    <property type="entry name" value="dCMP_cyt_deam_1"/>
    <property type="match status" value="1"/>
</dbReference>
<evidence type="ECO:0000256" key="1">
    <source>
        <dbReference type="ARBA" id="ARBA00006576"/>
    </source>
</evidence>
<dbReference type="AlphaFoldDB" id="A3ZZL0"/>
<dbReference type="GO" id="GO:0004132">
    <property type="term" value="F:dCMP deaminase activity"/>
    <property type="evidence" value="ECO:0007669"/>
    <property type="project" value="TreeGrafter"/>
</dbReference>
<dbReference type="Gene3D" id="3.40.140.10">
    <property type="entry name" value="Cytidine Deaminase, domain 2"/>
    <property type="match status" value="1"/>
</dbReference>
<dbReference type="InterPro" id="IPR016193">
    <property type="entry name" value="Cytidine_deaminase-like"/>
</dbReference>
<dbReference type="Proteomes" id="UP000004358">
    <property type="component" value="Unassembled WGS sequence"/>
</dbReference>
<sequence>MQAEMIDPIQNLHNVDSELVVGLVGAIGTDLSRVSEILDAQLRRMGYDVVHVKISGQVIPLFGTVVFNENDECDRVRNLMHAGNEARRKSKDNSILALGAATLIASSRSLPQTPQYQKAFIVNSLKRPEEVERLRQIYSSGFVLLGVHAEEARRIEELCSKDIQTVDAKLLIERDSKENIVPHGQRLEDTFYLSDFFVKLDGNDDLLKSEIRRITELLFGHPFHTPSFDEYAMFFAFAAALRSADLSRQVGAVIARDSQILATGANDCPKAGGGLYWPERDELGRLTDFPNGRDFTRGIDSNKKEQKAIIDKIVELGERRGIPPNELRDVLSSKESPIGDLTEYGRVVHAEMDALTSCARNHLSPKEATLYCTTFPCHNCAKHILAAGIKRVVFIEPYEKSKAFDFHQDSVLFDAQSSNADKAQFEPFFGIGPRKFFDLFSMKLSSGYDVVRSDKKTGVKFDWKHDEARLRLQMLPLTYLDLELQAAELFQKLRGDHADE</sequence>
<dbReference type="PANTHER" id="PTHR11086">
    <property type="entry name" value="DEOXYCYTIDYLATE DEAMINASE-RELATED"/>
    <property type="match status" value="1"/>
</dbReference>
<reference evidence="6 7" key="1">
    <citation type="submission" date="2006-02" db="EMBL/GenBank/DDBJ databases">
        <authorList>
            <person name="Amann R."/>
            <person name="Ferriera S."/>
            <person name="Johnson J."/>
            <person name="Kravitz S."/>
            <person name="Halpern A."/>
            <person name="Remington K."/>
            <person name="Beeson K."/>
            <person name="Tran B."/>
            <person name="Rogers Y.-H."/>
            <person name="Friedman R."/>
            <person name="Venter J.C."/>
        </authorList>
    </citation>
    <scope>NUCLEOTIDE SEQUENCE [LARGE SCALE GENOMIC DNA]</scope>
    <source>
        <strain evidence="6 7">DSM 3645</strain>
    </source>
</reference>
<dbReference type="GO" id="GO:0008270">
    <property type="term" value="F:zinc ion binding"/>
    <property type="evidence" value="ECO:0007669"/>
    <property type="project" value="InterPro"/>
</dbReference>
<evidence type="ECO:0000256" key="2">
    <source>
        <dbReference type="ARBA" id="ARBA00022723"/>
    </source>
</evidence>
<dbReference type="NCBIfam" id="NF041025">
    <property type="entry name" value="antiphage_deaminase"/>
    <property type="match status" value="1"/>
</dbReference>
<accession>A3ZZL0</accession>
<dbReference type="STRING" id="314230.DSM3645_16115"/>
<dbReference type="InterPro" id="IPR027417">
    <property type="entry name" value="P-loop_NTPase"/>
</dbReference>
<dbReference type="OrthoDB" id="9788517at2"/>
<dbReference type="eggNOG" id="COG2131">
    <property type="taxonomic scope" value="Bacteria"/>
</dbReference>
<feature type="domain" description="CMP/dCMP-type deaminase" evidence="5">
    <location>
        <begin position="227"/>
        <end position="419"/>
    </location>
</feature>
<dbReference type="InterPro" id="IPR015517">
    <property type="entry name" value="dCMP_deaminase-rel"/>
</dbReference>
<dbReference type="PROSITE" id="PS51747">
    <property type="entry name" value="CYT_DCMP_DEAMINASES_2"/>
    <property type="match status" value="1"/>
</dbReference>
<evidence type="ECO:0000313" key="7">
    <source>
        <dbReference type="Proteomes" id="UP000004358"/>
    </source>
</evidence>
<dbReference type="InterPro" id="IPR002125">
    <property type="entry name" value="CMP_dCMP_dom"/>
</dbReference>
<comment type="similarity">
    <text evidence="1">Belongs to the cytidine and deoxycytidylate deaminase family.</text>
</comment>
<gene>
    <name evidence="6" type="ORF">DSM3645_16115</name>
</gene>